<organism evidence="8 9">
    <name type="scientific">Cnuella takakiae</name>
    <dbReference type="NCBI Taxonomy" id="1302690"/>
    <lineage>
        <taxon>Bacteria</taxon>
        <taxon>Pseudomonadati</taxon>
        <taxon>Bacteroidota</taxon>
        <taxon>Chitinophagia</taxon>
        <taxon>Chitinophagales</taxon>
        <taxon>Chitinophagaceae</taxon>
        <taxon>Cnuella</taxon>
    </lineage>
</organism>
<evidence type="ECO:0000256" key="5">
    <source>
        <dbReference type="SAM" id="MobiDB-lite"/>
    </source>
</evidence>
<feature type="region of interest" description="Disordered" evidence="5">
    <location>
        <begin position="219"/>
        <end position="277"/>
    </location>
</feature>
<evidence type="ECO:0000256" key="2">
    <source>
        <dbReference type="ARBA" id="ARBA00023136"/>
    </source>
</evidence>
<dbReference type="InterPro" id="IPR006665">
    <property type="entry name" value="OmpA-like"/>
</dbReference>
<dbReference type="PROSITE" id="PS51123">
    <property type="entry name" value="OMPA_2"/>
    <property type="match status" value="1"/>
</dbReference>
<feature type="transmembrane region" description="Helical" evidence="6">
    <location>
        <begin position="17"/>
        <end position="35"/>
    </location>
</feature>
<dbReference type="InterPro" id="IPR006664">
    <property type="entry name" value="OMP_bac"/>
</dbReference>
<keyword evidence="3" id="KW-0998">Cell outer membrane</keyword>
<proteinExistence type="predicted"/>
<dbReference type="GO" id="GO:0009279">
    <property type="term" value="C:cell outer membrane"/>
    <property type="evidence" value="ECO:0007669"/>
    <property type="project" value="UniProtKB-SubCell"/>
</dbReference>
<evidence type="ECO:0000313" key="9">
    <source>
        <dbReference type="Proteomes" id="UP000184368"/>
    </source>
</evidence>
<keyword evidence="9" id="KW-1185">Reference proteome</keyword>
<keyword evidence="2 4" id="KW-0472">Membrane</keyword>
<comment type="subcellular location">
    <subcellularLocation>
        <location evidence="1">Cell outer membrane</location>
    </subcellularLocation>
</comment>
<name>A0A1M4TG94_9BACT</name>
<dbReference type="RefSeq" id="WP_073039397.1">
    <property type="nucleotide sequence ID" value="NZ_FQUO01000001.1"/>
</dbReference>
<evidence type="ECO:0000256" key="4">
    <source>
        <dbReference type="PROSITE-ProRule" id="PRU00473"/>
    </source>
</evidence>
<dbReference type="InterPro" id="IPR036737">
    <property type="entry name" value="OmpA-like_sf"/>
</dbReference>
<feature type="domain" description="OmpA-like" evidence="7">
    <location>
        <begin position="103"/>
        <end position="222"/>
    </location>
</feature>
<dbReference type="InterPro" id="IPR050330">
    <property type="entry name" value="Bact_OuterMem_StrucFunc"/>
</dbReference>
<gene>
    <name evidence="8" type="ORF">SAMN05444008_101403</name>
</gene>
<dbReference type="Proteomes" id="UP000184368">
    <property type="component" value="Unassembled WGS sequence"/>
</dbReference>
<evidence type="ECO:0000256" key="6">
    <source>
        <dbReference type="SAM" id="Phobius"/>
    </source>
</evidence>
<dbReference type="PANTHER" id="PTHR30329:SF21">
    <property type="entry name" value="LIPOPROTEIN YIAD-RELATED"/>
    <property type="match status" value="1"/>
</dbReference>
<feature type="compositionally biased region" description="Low complexity" evidence="5">
    <location>
        <begin position="259"/>
        <end position="270"/>
    </location>
</feature>
<evidence type="ECO:0000256" key="3">
    <source>
        <dbReference type="ARBA" id="ARBA00023237"/>
    </source>
</evidence>
<dbReference type="CDD" id="cd07185">
    <property type="entry name" value="OmpA_C-like"/>
    <property type="match status" value="1"/>
</dbReference>
<evidence type="ECO:0000313" key="8">
    <source>
        <dbReference type="EMBL" id="SHE43418.1"/>
    </source>
</evidence>
<accession>A0A1M4TG94</accession>
<feature type="compositionally biased region" description="Polar residues" evidence="5">
    <location>
        <begin position="233"/>
        <end position="246"/>
    </location>
</feature>
<dbReference type="AlphaFoldDB" id="A0A1M4TG94"/>
<dbReference type="Pfam" id="PF00691">
    <property type="entry name" value="OmpA"/>
    <property type="match status" value="1"/>
</dbReference>
<protein>
    <submittedName>
        <fullName evidence="8">Outer membrane protein OmpA</fullName>
    </submittedName>
</protein>
<sequence>MIHEHTGDVHVIKRRNMTPVVLIVGAALALITLLMSRNPSPERAGIAANQHLNNEGHNAAKGDGLKEGIPMNPGADWKEIDFNAPALQYSELQQGGVDVRGNNGYGIYGIGEEVLFETGKATLRSTAEASLRSVATSIGQRYNGGDIRIYGYTDAQGSAAANQQLAQQRATAVRDWMVQNGGIAANRISLHPVGEARPVASNATEQGRQQNRRVEIVARGAGGTTGGTADQALKSSTDGTNGIQQQGHKDGGTHGSKSANAPANNNGAPPKDASGPY</sequence>
<dbReference type="PRINTS" id="PR01021">
    <property type="entry name" value="OMPADOMAIN"/>
</dbReference>
<dbReference type="PANTHER" id="PTHR30329">
    <property type="entry name" value="STATOR ELEMENT OF FLAGELLAR MOTOR COMPLEX"/>
    <property type="match status" value="1"/>
</dbReference>
<dbReference type="STRING" id="1302690.BUE76_01575"/>
<dbReference type="EMBL" id="FQUO01000001">
    <property type="protein sequence ID" value="SHE43418.1"/>
    <property type="molecule type" value="Genomic_DNA"/>
</dbReference>
<dbReference type="Gene3D" id="3.30.1330.60">
    <property type="entry name" value="OmpA-like domain"/>
    <property type="match status" value="1"/>
</dbReference>
<dbReference type="OrthoDB" id="853367at2"/>
<evidence type="ECO:0000259" key="7">
    <source>
        <dbReference type="PROSITE" id="PS51123"/>
    </source>
</evidence>
<reference evidence="8 9" key="1">
    <citation type="submission" date="2016-11" db="EMBL/GenBank/DDBJ databases">
        <authorList>
            <person name="Jaros S."/>
            <person name="Januszkiewicz K."/>
            <person name="Wedrychowicz H."/>
        </authorList>
    </citation>
    <scope>NUCLEOTIDE SEQUENCE [LARGE SCALE GENOMIC DNA]</scope>
    <source>
        <strain evidence="8 9">DSM 26897</strain>
    </source>
</reference>
<keyword evidence="6" id="KW-0812">Transmembrane</keyword>
<dbReference type="SUPFAM" id="SSF103088">
    <property type="entry name" value="OmpA-like"/>
    <property type="match status" value="1"/>
</dbReference>
<keyword evidence="6" id="KW-1133">Transmembrane helix</keyword>
<evidence type="ECO:0000256" key="1">
    <source>
        <dbReference type="ARBA" id="ARBA00004442"/>
    </source>
</evidence>